<name>A0A1A7ZQT1_NOTFU</name>
<evidence type="ECO:0000313" key="1">
    <source>
        <dbReference type="EMBL" id="SBP45217.1"/>
    </source>
</evidence>
<dbReference type="AlphaFoldDB" id="A0A1A7ZQT1"/>
<sequence length="199" mass="21660">YKCMNFVMATGGETKHSLFSVQVTVSDIQLYGHNNPQWFCMEELEKPLMLFKRVQWRSKLWFCFTSCNRAPADLALTFVDPVCGVKNGRGACGFTAQCERQPPAERALQQLLASHAQDGVGGGEGAGETGPGGVIKRGGACGSLIINELRAEKQPGISKGQLDSNKTRFVLVQSSGHAVSTQTDSYLISFILLPNFSRL</sequence>
<protein>
    <submittedName>
        <fullName evidence="1">Uncharacterized protein</fullName>
    </submittedName>
</protein>
<reference evidence="1" key="1">
    <citation type="submission" date="2016-05" db="EMBL/GenBank/DDBJ databases">
        <authorList>
            <person name="Lavstsen T."/>
            <person name="Jespersen J.S."/>
        </authorList>
    </citation>
    <scope>NUCLEOTIDE SEQUENCE</scope>
    <source>
        <tissue evidence="1">Brain</tissue>
    </source>
</reference>
<reference evidence="1" key="2">
    <citation type="submission" date="2016-06" db="EMBL/GenBank/DDBJ databases">
        <title>The genome of a short-lived fish provides insights into sex chromosome evolution and the genetic control of aging.</title>
        <authorList>
            <person name="Reichwald K."/>
            <person name="Felder M."/>
            <person name="Petzold A."/>
            <person name="Koch P."/>
            <person name="Groth M."/>
            <person name="Platzer M."/>
        </authorList>
    </citation>
    <scope>NUCLEOTIDE SEQUENCE</scope>
    <source>
        <tissue evidence="1">Brain</tissue>
    </source>
</reference>
<dbReference type="EMBL" id="HADY01006732">
    <property type="protein sequence ID" value="SBP45217.1"/>
    <property type="molecule type" value="Transcribed_RNA"/>
</dbReference>
<proteinExistence type="predicted"/>
<feature type="non-terminal residue" evidence="1">
    <location>
        <position position="1"/>
    </location>
</feature>
<organism evidence="1">
    <name type="scientific">Nothobranchius furzeri</name>
    <name type="common">Turquoise killifish</name>
    <dbReference type="NCBI Taxonomy" id="105023"/>
    <lineage>
        <taxon>Eukaryota</taxon>
        <taxon>Metazoa</taxon>
        <taxon>Chordata</taxon>
        <taxon>Craniata</taxon>
        <taxon>Vertebrata</taxon>
        <taxon>Euteleostomi</taxon>
        <taxon>Actinopterygii</taxon>
        <taxon>Neopterygii</taxon>
        <taxon>Teleostei</taxon>
        <taxon>Neoteleostei</taxon>
        <taxon>Acanthomorphata</taxon>
        <taxon>Ovalentaria</taxon>
        <taxon>Atherinomorphae</taxon>
        <taxon>Cyprinodontiformes</taxon>
        <taxon>Nothobranchiidae</taxon>
        <taxon>Nothobranchius</taxon>
    </lineage>
</organism>
<gene>
    <name evidence="1" type="primary">Nfu_g_1_016788</name>
</gene>
<accession>A0A1A7ZQT1</accession>